<evidence type="ECO:0000313" key="1">
    <source>
        <dbReference type="EMBL" id="KAK2140716.1"/>
    </source>
</evidence>
<dbReference type="EMBL" id="JAODUP010001269">
    <property type="protein sequence ID" value="KAK2140716.1"/>
    <property type="molecule type" value="Genomic_DNA"/>
</dbReference>
<evidence type="ECO:0000313" key="2">
    <source>
        <dbReference type="Proteomes" id="UP001208570"/>
    </source>
</evidence>
<comment type="caution">
    <text evidence="1">The sequence shown here is derived from an EMBL/GenBank/DDBJ whole genome shotgun (WGS) entry which is preliminary data.</text>
</comment>
<accession>A0AAD9ITK6</accession>
<dbReference type="AlphaFoldDB" id="A0AAD9ITK6"/>
<sequence>WLVDGELHCLKRLLLHKQQSRSDLIRFVPIADLYKNRMFIGNKPLLYLAFYWMLLEYTEAYHIS</sequence>
<proteinExistence type="predicted"/>
<name>A0AAD9ITK6_9ANNE</name>
<gene>
    <name evidence="1" type="ORF">LSH36_1270g00002</name>
</gene>
<protein>
    <submittedName>
        <fullName evidence="1">Uncharacterized protein</fullName>
    </submittedName>
</protein>
<dbReference type="Proteomes" id="UP001208570">
    <property type="component" value="Unassembled WGS sequence"/>
</dbReference>
<reference evidence="1" key="1">
    <citation type="journal article" date="2023" name="Mol. Biol. Evol.">
        <title>Third-Generation Sequencing Reveals the Adaptive Role of the Epigenome in Three Deep-Sea Polychaetes.</title>
        <authorList>
            <person name="Perez M."/>
            <person name="Aroh O."/>
            <person name="Sun Y."/>
            <person name="Lan Y."/>
            <person name="Juniper S.K."/>
            <person name="Young C.R."/>
            <person name="Angers B."/>
            <person name="Qian P.Y."/>
        </authorList>
    </citation>
    <scope>NUCLEOTIDE SEQUENCE</scope>
    <source>
        <strain evidence="1">P08H-3</strain>
    </source>
</reference>
<feature type="non-terminal residue" evidence="1">
    <location>
        <position position="1"/>
    </location>
</feature>
<keyword evidence="2" id="KW-1185">Reference proteome</keyword>
<organism evidence="1 2">
    <name type="scientific">Paralvinella palmiformis</name>
    <dbReference type="NCBI Taxonomy" id="53620"/>
    <lineage>
        <taxon>Eukaryota</taxon>
        <taxon>Metazoa</taxon>
        <taxon>Spiralia</taxon>
        <taxon>Lophotrochozoa</taxon>
        <taxon>Annelida</taxon>
        <taxon>Polychaeta</taxon>
        <taxon>Sedentaria</taxon>
        <taxon>Canalipalpata</taxon>
        <taxon>Terebellida</taxon>
        <taxon>Terebelliformia</taxon>
        <taxon>Alvinellidae</taxon>
        <taxon>Paralvinella</taxon>
    </lineage>
</organism>